<dbReference type="AlphaFoldDB" id="A0AB35WZU6"/>
<dbReference type="EMBL" id="JAZDQP010000047">
    <property type="protein sequence ID" value="MEE1869992.1"/>
    <property type="molecule type" value="Genomic_DNA"/>
</dbReference>
<feature type="non-terminal residue" evidence="1">
    <location>
        <position position="1"/>
    </location>
</feature>
<accession>A0AB35WZU6</accession>
<keyword evidence="2" id="KW-1185">Reference proteome</keyword>
<proteinExistence type="predicted"/>
<gene>
    <name evidence="1" type="ORF">V0R53_26860</name>
</gene>
<comment type="caution">
    <text evidence="1">The sequence shown here is derived from an EMBL/GenBank/DDBJ whole genome shotgun (WGS) entry which is preliminary data.</text>
</comment>
<protein>
    <submittedName>
        <fullName evidence="1">Uncharacterized protein</fullName>
    </submittedName>
</protein>
<reference evidence="1 2" key="1">
    <citation type="submission" date="2024-01" db="EMBL/GenBank/DDBJ databases">
        <title>Unpublished Manusciprt.</title>
        <authorList>
            <person name="Duman M."/>
            <person name="Valdes E.G."/>
            <person name="Ajmi N."/>
            <person name="Altun S."/>
            <person name="Saticioglu I.B."/>
        </authorList>
    </citation>
    <scope>NUCLEOTIDE SEQUENCE [LARGE SCALE GENOMIC DNA]</scope>
    <source>
        <strain evidence="1 2">120P</strain>
    </source>
</reference>
<organism evidence="1 2">
    <name type="scientific">Pseudomonas auratipiscis</name>
    <dbReference type="NCBI Taxonomy" id="3115853"/>
    <lineage>
        <taxon>Bacteria</taxon>
        <taxon>Pseudomonadati</taxon>
        <taxon>Pseudomonadota</taxon>
        <taxon>Gammaproteobacteria</taxon>
        <taxon>Pseudomonadales</taxon>
        <taxon>Pseudomonadaceae</taxon>
        <taxon>Pseudomonas</taxon>
    </lineage>
</organism>
<evidence type="ECO:0000313" key="2">
    <source>
        <dbReference type="Proteomes" id="UP001307839"/>
    </source>
</evidence>
<evidence type="ECO:0000313" key="1">
    <source>
        <dbReference type="EMBL" id="MEE1869992.1"/>
    </source>
</evidence>
<dbReference type="Proteomes" id="UP001307839">
    <property type="component" value="Unassembled WGS sequence"/>
</dbReference>
<name>A0AB35WZU6_9PSED</name>
<sequence length="119" mass="12283">TGGAFDRGFHGARVDVDVIFRRIEIDRASGFTGRDVDHSAVAQGHGHRRAGWVGQCGGVPDLTNSITGTTGGNYEKLETSGETTVTVTDGPGTQNETGLSLSATGSVDEGGQITYTATL</sequence>